<dbReference type="SUPFAM" id="SSF52540">
    <property type="entry name" value="P-loop containing nucleoside triphosphate hydrolases"/>
    <property type="match status" value="1"/>
</dbReference>
<keyword evidence="5" id="KW-0342">GTP-binding</keyword>
<dbReference type="SUPFAM" id="SSF46689">
    <property type="entry name" value="Homeodomain-like"/>
    <property type="match status" value="1"/>
</dbReference>
<dbReference type="CDD" id="cd11385">
    <property type="entry name" value="RagC_like"/>
    <property type="match status" value="1"/>
</dbReference>
<dbReference type="Gene3D" id="3.30.450.190">
    <property type="match status" value="1"/>
</dbReference>
<keyword evidence="11" id="KW-1185">Reference proteome</keyword>
<evidence type="ECO:0000256" key="6">
    <source>
        <dbReference type="ARBA" id="ARBA00023136"/>
    </source>
</evidence>
<evidence type="ECO:0000256" key="1">
    <source>
        <dbReference type="ARBA" id="ARBA00004308"/>
    </source>
</evidence>
<dbReference type="Gene3D" id="3.30.420.10">
    <property type="entry name" value="Ribonuclease H-like superfamily/Ribonuclease H"/>
    <property type="match status" value="1"/>
</dbReference>
<evidence type="ECO:0000256" key="3">
    <source>
        <dbReference type="ARBA" id="ARBA00022741"/>
    </source>
</evidence>
<name>A0A9P7BQL6_RHIOR</name>
<comment type="catalytic activity">
    <reaction evidence="7">
        <text>GTP + H2O = GDP + phosphate + H(+)</text>
        <dbReference type="Rhea" id="RHEA:19669"/>
        <dbReference type="ChEBI" id="CHEBI:15377"/>
        <dbReference type="ChEBI" id="CHEBI:15378"/>
        <dbReference type="ChEBI" id="CHEBI:37565"/>
        <dbReference type="ChEBI" id="CHEBI:43474"/>
        <dbReference type="ChEBI" id="CHEBI:58189"/>
    </reaction>
    <physiologicalReaction direction="left-to-right" evidence="7">
        <dbReference type="Rhea" id="RHEA:19670"/>
    </physiologicalReaction>
</comment>
<evidence type="ECO:0000256" key="4">
    <source>
        <dbReference type="ARBA" id="ARBA00022801"/>
    </source>
</evidence>
<dbReference type="GO" id="GO:0010507">
    <property type="term" value="P:negative regulation of autophagy"/>
    <property type="evidence" value="ECO:0007669"/>
    <property type="project" value="TreeGrafter"/>
</dbReference>
<evidence type="ECO:0000256" key="2">
    <source>
        <dbReference type="ARBA" id="ARBA00007756"/>
    </source>
</evidence>
<evidence type="ECO:0000256" key="7">
    <source>
        <dbReference type="ARBA" id="ARBA00049117"/>
    </source>
</evidence>
<comment type="caution">
    <text evidence="10">The sequence shown here is derived from an EMBL/GenBank/DDBJ whole genome shotgun (WGS) entry which is preliminary data.</text>
</comment>
<dbReference type="AlphaFoldDB" id="A0A9P7BQL6"/>
<dbReference type="InterPro" id="IPR027417">
    <property type="entry name" value="P-loop_NTPase"/>
</dbReference>
<evidence type="ECO:0000313" key="11">
    <source>
        <dbReference type="Proteomes" id="UP000716291"/>
    </source>
</evidence>
<evidence type="ECO:0000313" key="10">
    <source>
        <dbReference type="EMBL" id="KAG1305793.1"/>
    </source>
</evidence>
<comment type="similarity">
    <text evidence="2">Belongs to the GTR/RAG GTP-binding protein family.</text>
</comment>
<dbReference type="InterPro" id="IPR038717">
    <property type="entry name" value="Tc1-like_DDE_dom"/>
</dbReference>
<dbReference type="Pfam" id="PF04670">
    <property type="entry name" value="Gtr1_RagA"/>
    <property type="match status" value="1"/>
</dbReference>
<dbReference type="InterPro" id="IPR036397">
    <property type="entry name" value="RNaseH_sf"/>
</dbReference>
<comment type="subcellular location">
    <subcellularLocation>
        <location evidence="1">Endomembrane system</location>
    </subcellularLocation>
</comment>
<dbReference type="EMBL" id="JAANQT010001281">
    <property type="protein sequence ID" value="KAG1305793.1"/>
    <property type="molecule type" value="Genomic_DNA"/>
</dbReference>
<protein>
    <recommendedName>
        <fullName evidence="9">Tc1-like transposase DDE domain-containing protein</fullName>
    </recommendedName>
</protein>
<dbReference type="InterPro" id="IPR009057">
    <property type="entry name" value="Homeodomain-like_sf"/>
</dbReference>
<dbReference type="InterPro" id="IPR039400">
    <property type="entry name" value="RagC/D"/>
</dbReference>
<dbReference type="GO" id="GO:1904263">
    <property type="term" value="P:positive regulation of TORC1 signaling"/>
    <property type="evidence" value="ECO:0007669"/>
    <property type="project" value="TreeGrafter"/>
</dbReference>
<dbReference type="GO" id="GO:1990131">
    <property type="term" value="C:Gtr1-Gtr2 GTPase complex"/>
    <property type="evidence" value="ECO:0007669"/>
    <property type="project" value="TreeGrafter"/>
</dbReference>
<dbReference type="GO" id="GO:0005634">
    <property type="term" value="C:nucleus"/>
    <property type="evidence" value="ECO:0007669"/>
    <property type="project" value="TreeGrafter"/>
</dbReference>
<keyword evidence="6" id="KW-0472">Membrane</keyword>
<dbReference type="Pfam" id="PF13358">
    <property type="entry name" value="DDE_3"/>
    <property type="match status" value="1"/>
</dbReference>
<feature type="compositionally biased region" description="Low complexity" evidence="8">
    <location>
        <begin position="699"/>
        <end position="711"/>
    </location>
</feature>
<feature type="region of interest" description="Disordered" evidence="8">
    <location>
        <begin position="262"/>
        <end position="283"/>
    </location>
</feature>
<evidence type="ECO:0000256" key="8">
    <source>
        <dbReference type="SAM" id="MobiDB-lite"/>
    </source>
</evidence>
<dbReference type="GO" id="GO:0012505">
    <property type="term" value="C:endomembrane system"/>
    <property type="evidence" value="ECO:0007669"/>
    <property type="project" value="UniProtKB-SubCell"/>
</dbReference>
<dbReference type="GO" id="GO:0003676">
    <property type="term" value="F:nucleic acid binding"/>
    <property type="evidence" value="ECO:0007669"/>
    <property type="project" value="InterPro"/>
</dbReference>
<dbReference type="InterPro" id="IPR006762">
    <property type="entry name" value="Gtr1_RagA"/>
</dbReference>
<evidence type="ECO:0000256" key="5">
    <source>
        <dbReference type="ARBA" id="ARBA00023134"/>
    </source>
</evidence>
<dbReference type="GO" id="GO:0000329">
    <property type="term" value="C:fungal-type vacuole membrane"/>
    <property type="evidence" value="ECO:0007669"/>
    <property type="project" value="TreeGrafter"/>
</dbReference>
<feature type="region of interest" description="Disordered" evidence="8">
    <location>
        <begin position="696"/>
        <end position="718"/>
    </location>
</feature>
<dbReference type="GO" id="GO:0009267">
    <property type="term" value="P:cellular response to starvation"/>
    <property type="evidence" value="ECO:0007669"/>
    <property type="project" value="TreeGrafter"/>
</dbReference>
<feature type="compositionally biased region" description="Basic and acidic residues" evidence="8">
    <location>
        <begin position="262"/>
        <end position="282"/>
    </location>
</feature>
<sequence>MSFEQYVGTHSEAYEDSSSDDEMNYEAPNFVYGNLIDFPDANSTITPEGNVIRDEKYGEANIARFFTLITEGLSVPKAAKQTGIPRSTAYELKGAWNDSDGTVYPPGCIKRKSKANSNTRFKNTRLNSEHTAFLIEQIDNNPCITIADVSQLLCSKFEGLSISSSAVRNHIVNHCKISLKNVKPYKLERDSDRTIRLRFEFINAWKAIGVDYMKNCMFVDEAGFNSHQTGSRGWSKVGEPAVAKIPKNKNPLKPSDVEKIEKEFPLPDNKKKRKANVDDNAPKRKISKDTTAYHVVKFIEQTMNILDQQGKREVYIVMNNCRIHHSEFVKDFIKNRGYKPLFMPPYSPFLNPIEECWSKIKSQKGILIRVFGATTRTLFHEICRDVDRVEIYLVAFNLCVTQLCGSSDKGAIHIFNRSTATAQQQSRLSFYDYQHTNNESDFATSGKSSIQRVVFGKMPPNDTLYLESTTKIQKEDIARSFIDFQIWDFPGQIDFFDEMAYDPQDIFGTVGALIFVIDAQDDYSEALHRLFSTVTSAYRVNPNITFEVLIHKVDGLSDDYKIDTQRDVQQRMSDALADAQLEYIHLTYYLTSIYDNSIYEAFSKIIQKLIRELPALENLLNVLCSNSGIDKAYLFDTLTKIYIATDSSPVDMQSYELCSDMIDVCIDVECIYGVQGGSPMNLSLMDSSERQDSVNGLDSESIIEQQQQQQSTKQHETEASSLIKLDNGDVLYMREVNRLLVLICLLRQDNFEKHGLIDYNFQCFKEAVTEVFEFSRKRNIQQQ</sequence>
<dbReference type="GO" id="GO:0005525">
    <property type="term" value="F:GTP binding"/>
    <property type="evidence" value="ECO:0007669"/>
    <property type="project" value="UniProtKB-KW"/>
</dbReference>
<dbReference type="PANTHER" id="PTHR11259:SF2">
    <property type="entry name" value="GH16429P"/>
    <property type="match status" value="1"/>
</dbReference>
<feature type="domain" description="Tc1-like transposase DDE" evidence="9">
    <location>
        <begin position="286"/>
        <end position="363"/>
    </location>
</feature>
<gene>
    <name evidence="10" type="ORF">G6F64_008100</name>
</gene>
<organism evidence="10 11">
    <name type="scientific">Rhizopus oryzae</name>
    <name type="common">Mucormycosis agent</name>
    <name type="synonym">Rhizopus arrhizus var. delemar</name>
    <dbReference type="NCBI Taxonomy" id="64495"/>
    <lineage>
        <taxon>Eukaryota</taxon>
        <taxon>Fungi</taxon>
        <taxon>Fungi incertae sedis</taxon>
        <taxon>Mucoromycota</taxon>
        <taxon>Mucoromycotina</taxon>
        <taxon>Mucoromycetes</taxon>
        <taxon>Mucorales</taxon>
        <taxon>Mucorineae</taxon>
        <taxon>Rhizopodaceae</taxon>
        <taxon>Rhizopus</taxon>
    </lineage>
</organism>
<evidence type="ECO:0000259" key="9">
    <source>
        <dbReference type="Pfam" id="PF13358"/>
    </source>
</evidence>
<keyword evidence="3" id="KW-0547">Nucleotide-binding</keyword>
<dbReference type="OrthoDB" id="26136at2759"/>
<dbReference type="PANTHER" id="PTHR11259">
    <property type="entry name" value="RAS-RELATED GTP BINDING RAG/GTR YEAST"/>
    <property type="match status" value="1"/>
</dbReference>
<keyword evidence="4" id="KW-0378">Hydrolase</keyword>
<accession>A0A9P7BQL6</accession>
<dbReference type="Proteomes" id="UP000716291">
    <property type="component" value="Unassembled WGS sequence"/>
</dbReference>
<dbReference type="Gene3D" id="3.40.50.300">
    <property type="entry name" value="P-loop containing nucleotide triphosphate hydrolases"/>
    <property type="match status" value="1"/>
</dbReference>
<dbReference type="GO" id="GO:0003924">
    <property type="term" value="F:GTPase activity"/>
    <property type="evidence" value="ECO:0007669"/>
    <property type="project" value="TreeGrafter"/>
</dbReference>
<proteinExistence type="inferred from homology"/>
<reference evidence="10" key="1">
    <citation type="journal article" date="2020" name="Microb. Genom.">
        <title>Genetic diversity of clinical and environmental Mucorales isolates obtained from an investigation of mucormycosis cases among solid organ transplant recipients.</title>
        <authorList>
            <person name="Nguyen M.H."/>
            <person name="Kaul D."/>
            <person name="Muto C."/>
            <person name="Cheng S.J."/>
            <person name="Richter R.A."/>
            <person name="Bruno V.M."/>
            <person name="Liu G."/>
            <person name="Beyhan S."/>
            <person name="Sundermann A.J."/>
            <person name="Mounaud S."/>
            <person name="Pasculle A.W."/>
            <person name="Nierman W.C."/>
            <person name="Driscoll E."/>
            <person name="Cumbie R."/>
            <person name="Clancy C.J."/>
            <person name="Dupont C.L."/>
        </authorList>
    </citation>
    <scope>NUCLEOTIDE SEQUENCE</scope>
    <source>
        <strain evidence="10">GL11</strain>
    </source>
</reference>
<dbReference type="FunFam" id="3.40.50.300:FF:001086">
    <property type="entry name" value="GTP-binding protein GTR2"/>
    <property type="match status" value="1"/>
</dbReference>
<feature type="region of interest" description="Disordered" evidence="8">
    <location>
        <begin position="1"/>
        <end position="22"/>
    </location>
</feature>